<dbReference type="GeneID" id="19206069"/>
<dbReference type="Proteomes" id="UP000053558">
    <property type="component" value="Unassembled WGS sequence"/>
</dbReference>
<evidence type="ECO:0000256" key="2">
    <source>
        <dbReference type="ARBA" id="ARBA00022792"/>
    </source>
</evidence>
<dbReference type="GO" id="GO:0005743">
    <property type="term" value="C:mitochondrial inner membrane"/>
    <property type="evidence" value="ECO:0007669"/>
    <property type="project" value="UniProtKB-SubCell"/>
</dbReference>
<evidence type="ECO:0000256" key="1">
    <source>
        <dbReference type="ARBA" id="ARBA00004273"/>
    </source>
</evidence>
<dbReference type="EMBL" id="JH711586">
    <property type="protein sequence ID" value="EIW76218.1"/>
    <property type="molecule type" value="Genomic_DNA"/>
</dbReference>
<comment type="caution">
    <text evidence="6">The sequence shown here is derived from an EMBL/GenBank/DDBJ whole genome shotgun (WGS) entry which is preliminary data.</text>
</comment>
<dbReference type="KEGG" id="cput:CONPUDRAFT_168797"/>
<dbReference type="Pfam" id="PF02238">
    <property type="entry name" value="COX7a"/>
    <property type="match status" value="1"/>
</dbReference>
<evidence type="ECO:0000313" key="7">
    <source>
        <dbReference type="Proteomes" id="UP000053558"/>
    </source>
</evidence>
<accession>A0A5M3MAD1</accession>
<keyword evidence="7" id="KW-1185">Reference proteome</keyword>
<keyword evidence="3" id="KW-0496">Mitochondrion</keyword>
<dbReference type="OMA" id="HEPIYYR"/>
<proteinExistence type="predicted"/>
<keyword evidence="4 5" id="KW-0472">Membrane</keyword>
<dbReference type="AlphaFoldDB" id="A0A5M3MAD1"/>
<evidence type="ECO:0000256" key="3">
    <source>
        <dbReference type="ARBA" id="ARBA00023128"/>
    </source>
</evidence>
<dbReference type="InterPro" id="IPR039297">
    <property type="entry name" value="COX7a"/>
</dbReference>
<name>A0A5M3MAD1_CONPW</name>
<feature type="transmembrane region" description="Helical" evidence="5">
    <location>
        <begin position="35"/>
        <end position="56"/>
    </location>
</feature>
<evidence type="ECO:0000256" key="4">
    <source>
        <dbReference type="ARBA" id="ARBA00023136"/>
    </source>
</evidence>
<dbReference type="RefSeq" id="XP_007773475.1">
    <property type="nucleotide sequence ID" value="XM_007775285.1"/>
</dbReference>
<keyword evidence="5" id="KW-1133">Transmembrane helix</keyword>
<dbReference type="OrthoDB" id="5511599at2759"/>
<comment type="subcellular location">
    <subcellularLocation>
        <location evidence="1">Mitochondrion inner membrane</location>
    </subcellularLocation>
</comment>
<evidence type="ECO:0000256" key="5">
    <source>
        <dbReference type="SAM" id="Phobius"/>
    </source>
</evidence>
<gene>
    <name evidence="6" type="ORF">CONPUDRAFT_168797</name>
</gene>
<organism evidence="6 7">
    <name type="scientific">Coniophora puteana (strain RWD-64-598)</name>
    <name type="common">Brown rot fungus</name>
    <dbReference type="NCBI Taxonomy" id="741705"/>
    <lineage>
        <taxon>Eukaryota</taxon>
        <taxon>Fungi</taxon>
        <taxon>Dikarya</taxon>
        <taxon>Basidiomycota</taxon>
        <taxon>Agaricomycotina</taxon>
        <taxon>Agaricomycetes</taxon>
        <taxon>Agaricomycetidae</taxon>
        <taxon>Boletales</taxon>
        <taxon>Coniophorineae</taxon>
        <taxon>Coniophoraceae</taxon>
        <taxon>Coniophora</taxon>
    </lineage>
</organism>
<evidence type="ECO:0000313" key="6">
    <source>
        <dbReference type="EMBL" id="EIW76218.1"/>
    </source>
</evidence>
<sequence>MIDTVVYKPNRVLEKQKLVQGMHAPVYRRLPRSNLYLNSYFGLWAIGLGSTIYGAYTLVFDKPAGPE</sequence>
<keyword evidence="2" id="KW-0999">Mitochondrion inner membrane</keyword>
<protein>
    <submittedName>
        <fullName evidence="6">Uncharacterized protein</fullName>
    </submittedName>
</protein>
<keyword evidence="5" id="KW-0812">Transmembrane</keyword>
<reference evidence="7" key="1">
    <citation type="journal article" date="2012" name="Science">
        <title>The Paleozoic origin of enzymatic lignin decomposition reconstructed from 31 fungal genomes.</title>
        <authorList>
            <person name="Floudas D."/>
            <person name="Binder M."/>
            <person name="Riley R."/>
            <person name="Barry K."/>
            <person name="Blanchette R.A."/>
            <person name="Henrissat B."/>
            <person name="Martinez A.T."/>
            <person name="Otillar R."/>
            <person name="Spatafora J.W."/>
            <person name="Yadav J.S."/>
            <person name="Aerts A."/>
            <person name="Benoit I."/>
            <person name="Boyd A."/>
            <person name="Carlson A."/>
            <person name="Copeland A."/>
            <person name="Coutinho P.M."/>
            <person name="de Vries R.P."/>
            <person name="Ferreira P."/>
            <person name="Findley K."/>
            <person name="Foster B."/>
            <person name="Gaskell J."/>
            <person name="Glotzer D."/>
            <person name="Gorecki P."/>
            <person name="Heitman J."/>
            <person name="Hesse C."/>
            <person name="Hori C."/>
            <person name="Igarashi K."/>
            <person name="Jurgens J.A."/>
            <person name="Kallen N."/>
            <person name="Kersten P."/>
            <person name="Kohler A."/>
            <person name="Kuees U."/>
            <person name="Kumar T.K.A."/>
            <person name="Kuo A."/>
            <person name="LaButti K."/>
            <person name="Larrondo L.F."/>
            <person name="Lindquist E."/>
            <person name="Ling A."/>
            <person name="Lombard V."/>
            <person name="Lucas S."/>
            <person name="Lundell T."/>
            <person name="Martin R."/>
            <person name="McLaughlin D.J."/>
            <person name="Morgenstern I."/>
            <person name="Morin E."/>
            <person name="Murat C."/>
            <person name="Nagy L.G."/>
            <person name="Nolan M."/>
            <person name="Ohm R.A."/>
            <person name="Patyshakuliyeva A."/>
            <person name="Rokas A."/>
            <person name="Ruiz-Duenas F.J."/>
            <person name="Sabat G."/>
            <person name="Salamov A."/>
            <person name="Samejima M."/>
            <person name="Schmutz J."/>
            <person name="Slot J.C."/>
            <person name="St John F."/>
            <person name="Stenlid J."/>
            <person name="Sun H."/>
            <person name="Sun S."/>
            <person name="Syed K."/>
            <person name="Tsang A."/>
            <person name="Wiebenga A."/>
            <person name="Young D."/>
            <person name="Pisabarro A."/>
            <person name="Eastwood D.C."/>
            <person name="Martin F."/>
            <person name="Cullen D."/>
            <person name="Grigoriev I.V."/>
            <person name="Hibbett D.S."/>
        </authorList>
    </citation>
    <scope>NUCLEOTIDE SEQUENCE [LARGE SCALE GENOMIC DNA]</scope>
    <source>
        <strain evidence="7">RWD-64-598 SS2</strain>
    </source>
</reference>